<dbReference type="RefSeq" id="WP_054768344.1">
    <property type="nucleotide sequence ID" value="NZ_JBEPSB010000028.1"/>
</dbReference>
<comment type="similarity">
    <text evidence="5">Belongs to the TatC family.</text>
</comment>
<dbReference type="EMBL" id="JBEPSB010000028">
    <property type="protein sequence ID" value="MET4562959.1"/>
    <property type="molecule type" value="Genomic_DNA"/>
</dbReference>
<comment type="caution">
    <text evidence="7">The sequence shown here is derived from an EMBL/GenBank/DDBJ whole genome shotgun (WGS) entry which is preliminary data.</text>
</comment>
<sequence>MNPKDLTVIQHIEELRKRLFIVAVFFALAMIGSFFVAKPLVKYIQDTGKSYNLELHAFDVTTPLAIYFQVIFLLAFILSSPVLMYQLWAFISPGLREVERKATLSYIPYSFILFIAGLSFSYFLLFPYVMKFMMNLSGELEITQVIGVHEYFSFLFKLTIPFGFLFQLPIVVLFFSRIGLLSPNLLIRIRKYSYFALFVCAALIAPPELGSHLMVSVPLFMLYEVSIMISRVGYKKYLKSEEIRLKEEQEAEQKRQIEEALEQQRRQIEELK</sequence>
<keyword evidence="2 5" id="KW-0812">Transmembrane</keyword>
<proteinExistence type="inferred from homology"/>
<dbReference type="HAMAP" id="MF_00902">
    <property type="entry name" value="TatC"/>
    <property type="match status" value="1"/>
</dbReference>
<dbReference type="PROSITE" id="PS01218">
    <property type="entry name" value="TATC"/>
    <property type="match status" value="1"/>
</dbReference>
<evidence type="ECO:0000256" key="5">
    <source>
        <dbReference type="HAMAP-Rule" id="MF_00902"/>
    </source>
</evidence>
<keyword evidence="5" id="KW-0653">Protein transport</keyword>
<comment type="subunit">
    <text evidence="5">Forms a complex with TatA.</text>
</comment>
<dbReference type="Proteomes" id="UP001549363">
    <property type="component" value="Unassembled WGS sequence"/>
</dbReference>
<feature type="transmembrane region" description="Helical" evidence="5">
    <location>
        <begin position="192"/>
        <end position="209"/>
    </location>
</feature>
<evidence type="ECO:0000313" key="7">
    <source>
        <dbReference type="EMBL" id="MET4562959.1"/>
    </source>
</evidence>
<dbReference type="PANTHER" id="PTHR30371">
    <property type="entry name" value="SEC-INDEPENDENT PROTEIN TRANSLOCASE PROTEIN TATC"/>
    <property type="match status" value="1"/>
</dbReference>
<evidence type="ECO:0000256" key="1">
    <source>
        <dbReference type="ARBA" id="ARBA00004141"/>
    </source>
</evidence>
<feature type="coiled-coil region" evidence="6">
    <location>
        <begin position="243"/>
        <end position="271"/>
    </location>
</feature>
<feature type="transmembrane region" description="Helical" evidence="5">
    <location>
        <begin position="160"/>
        <end position="180"/>
    </location>
</feature>
<keyword evidence="4 5" id="KW-0472">Membrane</keyword>
<evidence type="ECO:0000313" key="8">
    <source>
        <dbReference type="Proteomes" id="UP001549363"/>
    </source>
</evidence>
<feature type="transmembrane region" description="Helical" evidence="5">
    <location>
        <begin position="106"/>
        <end position="130"/>
    </location>
</feature>
<evidence type="ECO:0000256" key="2">
    <source>
        <dbReference type="ARBA" id="ARBA00022692"/>
    </source>
</evidence>
<keyword evidence="8" id="KW-1185">Reference proteome</keyword>
<evidence type="ECO:0000256" key="6">
    <source>
        <dbReference type="SAM" id="Coils"/>
    </source>
</evidence>
<reference evidence="7 8" key="1">
    <citation type="submission" date="2024-06" db="EMBL/GenBank/DDBJ databases">
        <title>Sorghum-associated microbial communities from plants grown in Nebraska, USA.</title>
        <authorList>
            <person name="Schachtman D."/>
        </authorList>
    </citation>
    <scope>NUCLEOTIDE SEQUENCE [LARGE SCALE GENOMIC DNA]</scope>
    <source>
        <strain evidence="7 8">736</strain>
    </source>
</reference>
<dbReference type="InterPro" id="IPR002033">
    <property type="entry name" value="TatC"/>
</dbReference>
<keyword evidence="5" id="KW-0813">Transport</keyword>
<comment type="function">
    <text evidence="5">Part of the twin-arginine translocation (Tat) system that transports large folded proteins containing a characteristic twin-arginine motif in their signal peptide across membranes.</text>
</comment>
<comment type="subcellular location">
    <subcellularLocation>
        <location evidence="5">Cell membrane</location>
        <topology evidence="5">Multi-pass membrane protein</topology>
    </subcellularLocation>
    <subcellularLocation>
        <location evidence="1">Membrane</location>
        <topology evidence="1">Multi-pass membrane protein</topology>
    </subcellularLocation>
</comment>
<comment type="caution">
    <text evidence="5">Lacks conserved residue(s) required for the propagation of feature annotation.</text>
</comment>
<keyword evidence="5" id="KW-0811">Translocation</keyword>
<dbReference type="Pfam" id="PF00902">
    <property type="entry name" value="TatC"/>
    <property type="match status" value="1"/>
</dbReference>
<feature type="transmembrane region" description="Helical" evidence="5">
    <location>
        <begin position="20"/>
        <end position="44"/>
    </location>
</feature>
<keyword evidence="3 5" id="KW-1133">Transmembrane helix</keyword>
<keyword evidence="5" id="KW-1003">Cell membrane</keyword>
<dbReference type="NCBIfam" id="TIGR00945">
    <property type="entry name" value="tatC"/>
    <property type="match status" value="1"/>
</dbReference>
<name>A0ABV2PQ93_9BACI</name>
<feature type="transmembrane region" description="Helical" evidence="5">
    <location>
        <begin position="64"/>
        <end position="85"/>
    </location>
</feature>
<evidence type="ECO:0000256" key="3">
    <source>
        <dbReference type="ARBA" id="ARBA00022989"/>
    </source>
</evidence>
<gene>
    <name evidence="5" type="primary">tatC</name>
    <name evidence="7" type="ORF">ABIA69_004150</name>
</gene>
<dbReference type="PANTHER" id="PTHR30371:SF0">
    <property type="entry name" value="SEC-INDEPENDENT PROTEIN TRANSLOCASE PROTEIN TATC, CHLOROPLASTIC-RELATED"/>
    <property type="match status" value="1"/>
</dbReference>
<accession>A0ABV2PQ93</accession>
<keyword evidence="6" id="KW-0175">Coiled coil</keyword>
<dbReference type="InterPro" id="IPR019820">
    <property type="entry name" value="Sec-indep_translocase_CS"/>
</dbReference>
<organism evidence="7 8">
    <name type="scientific">Lysinibacillus parviboronicapiens</name>
    <dbReference type="NCBI Taxonomy" id="436516"/>
    <lineage>
        <taxon>Bacteria</taxon>
        <taxon>Bacillati</taxon>
        <taxon>Bacillota</taxon>
        <taxon>Bacilli</taxon>
        <taxon>Bacillales</taxon>
        <taxon>Bacillaceae</taxon>
        <taxon>Lysinibacillus</taxon>
    </lineage>
</organism>
<dbReference type="PRINTS" id="PR01840">
    <property type="entry name" value="TATCFAMILY"/>
</dbReference>
<evidence type="ECO:0000256" key="4">
    <source>
        <dbReference type="ARBA" id="ARBA00023136"/>
    </source>
</evidence>
<protein>
    <recommendedName>
        <fullName evidence="5">Sec-independent protein translocase protein TatC</fullName>
    </recommendedName>
</protein>